<dbReference type="Gene3D" id="2.60.120.200">
    <property type="match status" value="1"/>
</dbReference>
<dbReference type="InterPro" id="IPR013320">
    <property type="entry name" value="ConA-like_dom_sf"/>
</dbReference>
<dbReference type="SMART" id="SM00210">
    <property type="entry name" value="TSPN"/>
    <property type="match status" value="1"/>
</dbReference>
<keyword evidence="8" id="KW-1185">Reference proteome</keyword>
<dbReference type="GO" id="GO:0071277">
    <property type="term" value="P:cellular response to calcium ion"/>
    <property type="evidence" value="ECO:0007669"/>
    <property type="project" value="TreeGrafter"/>
</dbReference>
<dbReference type="SUPFAM" id="SSF141072">
    <property type="entry name" value="CalX-like"/>
    <property type="match status" value="19"/>
</dbReference>
<dbReference type="InterPro" id="IPR003644">
    <property type="entry name" value="Calx_beta"/>
</dbReference>
<evidence type="ECO:0000256" key="2">
    <source>
        <dbReference type="ARBA" id="ARBA00022737"/>
    </source>
</evidence>
<dbReference type="PROSITE" id="PS50042">
    <property type="entry name" value="CNMP_BINDING_3"/>
    <property type="match status" value="1"/>
</dbReference>
<accession>V4ANB3</accession>
<dbReference type="FunFam" id="2.60.40.2030:FF:000017">
    <property type="entry name" value="Adhesion G protein-coupled receptor V1"/>
    <property type="match status" value="3"/>
</dbReference>
<keyword evidence="3" id="KW-0106">Calcium</keyword>
<dbReference type="RefSeq" id="XP_009044204.1">
    <property type="nucleotide sequence ID" value="XM_009045956.1"/>
</dbReference>
<keyword evidence="1" id="KW-0732">Signal</keyword>
<evidence type="ECO:0000313" key="8">
    <source>
        <dbReference type="Proteomes" id="UP000030746"/>
    </source>
</evidence>
<dbReference type="SMART" id="SM00473">
    <property type="entry name" value="PAN_AP"/>
    <property type="match status" value="1"/>
</dbReference>
<keyword evidence="2" id="KW-0677">Repeat</keyword>
<name>V4ANB3_LOTGI</name>
<evidence type="ECO:0000259" key="5">
    <source>
        <dbReference type="PROSITE" id="PS50025"/>
    </source>
</evidence>
<dbReference type="GeneID" id="20229643"/>
<dbReference type="KEGG" id="lgi:LOTGIDRAFT_102713"/>
<dbReference type="CTD" id="20229643"/>
<feature type="non-terminal residue" evidence="7">
    <location>
        <position position="1"/>
    </location>
</feature>
<dbReference type="EMBL" id="KB199650">
    <property type="protein sequence ID" value="ESP05659.1"/>
    <property type="molecule type" value="Genomic_DNA"/>
</dbReference>
<evidence type="ECO:0000259" key="6">
    <source>
        <dbReference type="PROSITE" id="PS50042"/>
    </source>
</evidence>
<dbReference type="STRING" id="225164.V4ANB3"/>
<sequence>DIAPIRGQITFPAKVTTAVMQLQVRADNIPENTESFTIKLTKVSSGARIEGGEIEIRILANDAPISFEKGEYRYEEGPGIKTAHVVLFRGIVSDNSIPVGPIDTQVSADVILVSGTAILGQDFNGESRKVVFPPGVMRTNFTFQILDDLTPEMEETFKIQIGKLEGEVVWGKLIEVVIKISANDNPNGAISFESINAANSLTVRVNEDTFTVATFPVIRNGGTFGAVAVEWEVVRSGDSTVPVQDDVGPLKGTITFAAGQRDTEISLTIVQDISPEIAEKFLVRLKPDTVVGNAKVEGIIQAELIIEDSDNVYGTVEFGPDNTHLIPTKSGNRYLQLQLNRNDGRVDDLLVNITVVFNDVDGQLTADDMLATPEMQVTMATDKNPVIVEIPLLRTAFLQIGGNFVATLSDIRLQNEFGAYNSPKLGSRKSVTVEIKSEEANGKIGFFNMTDEIVEEPSVGLLEIPLVISREGKSGDAVIRWSIKGVGDSVGQVTQEDVVALSGSVSIPSGSNNVGLSIQIRPDNIPENNETMVVTLDSVEPAATQRLHQATRSITITILENDNPGGVFQFAGVMRNSYLISEGDEAIEVVVERTGGNLMTKEVQYVIEPDGVKEFFGAINVLRFQPGETRKTATVIAKSDNIPELGETYTMRLSSYGESEATIGDKNSVLITVKENDQPYGVLQFKDNPMVIYIRESRGSNIENASLPLERIKGSFGTVTVSWTLLPSTGDDLRPTFGIVTMRPGETTASIDITSVDDDIAEQDETIRVQLSTPTGGATLGQPNMATIIIRSNDNPVYCDEPASLIFTVIRRGNLAESATVRYRTLDGPAKSADGDFSPILGQIITFQPGQAMFNLTVSVLDDDVPEGNETFVLQLFDLGGDLLLTDKSTATITILDNDNAYGIFKFESSTGRTIEEGSEYFLNIDRSEGREGSVEVFWRIRSLSTGNILDNGDQFEQTQGSVIFQSQERRQQLSIKPLADDIPETNLAYTVELYNLIGYLANLARTDTTVLLNVVASDDPNGRFAFPSKTRELQIAEDFEVGKDSTTRTTVTVERRQGVLGKTEVVWEIYSDSVGGTFPDLIDLMFIGDRPSSMVPIPTKQRNQTGTLVLLFSGGAGNYVTVSKDKTPDVTKFENGLTLSAWVQPFPNANGYIIARTSASGVRQFYSLKLQSTGSTVNIDLTLSTAESNQVISSSSNKNIQDGKWHHILVAVSNSSIIFYLDGISIGTSKMVGNRILDSPEGVLLVGARAPGTETYNGYLQDVRLFKRKLEENEIRETYDLPARREVTPVSGILVFEQNVKSNTFEVRSLQDVEEEGNEVFSIDLVTANGGATISADDGKATLTVLKSDNANGEFRYKDLCTPASTNVENTAITCSIERLRGDDGTVYLTWVVRQVTPTGTVDAVDDFVNYTGVVTFPPGSRLQTFQFEVKEDNIPEVRKTFMVILEKVVSDDGVVGTTNTSGASISPSGRLSQIIIEENDYPYGLLQFSGSRTPPVNNGSMILPTESEPEIMIQEEIGVATLVVVRAQGTLKKITAEWRTEDGSAKSQGKSPIDFVGDASVITLEEGETWTFVNITIKDNVIPEDDKYFYVNLVNPQGGAAIGVGGRLKVTIKPSDGAFGIYRFSDSALQIIADEEGDLGFNSVFFEVVRLGGAIGNSTVTWITEGDVNNDLVDKSGEITFESGQITSRIEIKIRGDIDPELDEIFRITLTATSEGELGDKLKRSSLLIVKANDDPYGVFVVADQSRSIRADERNSDITIEAQRLKGRFGGVLLTYATLVPTQTYPFLPGPLTRADVTDFRAVTKTVEFLPKEEFKNFTVTIFDDSIPEEDESVFVRLIAVNVTQVAQVSFIAKSPRLGENFQTYSQIIINSNDDAGGVLELYPLAVNVTEGSQPELSLRRLGGLFGEVTVLFRAIQDSATSKVDYEVLRTEVILNSGEASKKLPIEILDDRIPELMESFTVELISVSSGGATLGTNKQAVVNILPSDDPYGLFRFAMPSQSVEEPENGIAYTIDIRVERLGGSMGIVNLEWMSDLNGEEAVQDIQPSSGTLRFVSGESNLKISLQILPDDIPEGQEDIRLSIKLKSAEGRIDTQNTFTLTIAPNDNPHGFIQLYTNEYRVKEKTDEVVRVQRSGGTYGSLKVFYTVSEIDLVSEAIRRGEAVIGYYDSGTSGKRADTGNQVNITSSTDSLLSCASVCLSIEACLSFQFSRASNSTCHWFTTETNKLTIIPDSDSTIYDKNSERYEMLQAAKARADVDFGLVTENSIIIGDGETSGAINLSIINDNLPELDEKFELKLTKVEVADEKFKTKEDPKLGEIKSALVVIESNDNANGVFNIYGTPASLGRTVEVEEIDKYAVDLVVERQGGNIGDVNIQWSVDTGNATYGKDYIADGAILSFANGVTRRVITVTILDDTIPEDREEFMIYLTNVDGVAELGTETNISIVILENDYVAGLLALESTSVLASEGDKLPVNVTRTPPAHGTVKVDWSIKGKGGLKPDLGFKTSFGSLIFQPGETAKRLELEVLKDETPEINEEYELQLISVQTQGVGKTGAASIDPQFKTALITIQGSDNPHGIIQIASASLTVRIEEDIGQVRINIDRKFGAIGVVRVNYEVLSGSIASSNTALSAATVNDDFRSTTSFIDIADKVTSGQIVVDIINDERPEIDEVFKIKLLSVALVGSLNSDPPRLASNNTEAEVIINANDGAKGIIVFASDSRR</sequence>
<feature type="domain" description="Laminin G" evidence="5">
    <location>
        <begin position="1110"/>
        <end position="1288"/>
    </location>
</feature>
<dbReference type="InterPro" id="IPR038081">
    <property type="entry name" value="CalX-like_sf"/>
</dbReference>
<evidence type="ECO:0000256" key="4">
    <source>
        <dbReference type="PROSITE-ProRule" id="PRU00122"/>
    </source>
</evidence>
<dbReference type="GO" id="GO:0004930">
    <property type="term" value="F:G protein-coupled receptor activity"/>
    <property type="evidence" value="ECO:0007669"/>
    <property type="project" value="InterPro"/>
</dbReference>
<dbReference type="GO" id="GO:0016020">
    <property type="term" value="C:membrane"/>
    <property type="evidence" value="ECO:0007669"/>
    <property type="project" value="InterPro"/>
</dbReference>
<dbReference type="InterPro" id="IPR000595">
    <property type="entry name" value="cNMP-bd_dom"/>
</dbReference>
<dbReference type="PROSITE" id="PS50025">
    <property type="entry name" value="LAM_G_DOMAIN"/>
    <property type="match status" value="1"/>
</dbReference>
<dbReference type="InterPro" id="IPR026919">
    <property type="entry name" value="ADGRV1"/>
</dbReference>
<dbReference type="HOGENOM" id="CLU_000282_0_0_1"/>
<dbReference type="Proteomes" id="UP000030746">
    <property type="component" value="Unassembled WGS sequence"/>
</dbReference>
<feature type="domain" description="Cyclic nucleotide-binding" evidence="6">
    <location>
        <begin position="576"/>
        <end position="640"/>
    </location>
</feature>
<dbReference type="InterPro" id="IPR003609">
    <property type="entry name" value="Pan_app"/>
</dbReference>
<dbReference type="PANTHER" id="PTHR46682">
    <property type="entry name" value="ADHESION G-PROTEIN COUPLED RECEPTOR V1"/>
    <property type="match status" value="1"/>
</dbReference>
<organism evidence="7 8">
    <name type="scientific">Lottia gigantea</name>
    <name type="common">Giant owl limpet</name>
    <dbReference type="NCBI Taxonomy" id="225164"/>
    <lineage>
        <taxon>Eukaryota</taxon>
        <taxon>Metazoa</taxon>
        <taxon>Spiralia</taxon>
        <taxon>Lophotrochozoa</taxon>
        <taxon>Mollusca</taxon>
        <taxon>Gastropoda</taxon>
        <taxon>Patellogastropoda</taxon>
        <taxon>Lottioidea</taxon>
        <taxon>Lottiidae</taxon>
        <taxon>Lottia</taxon>
    </lineage>
</organism>
<dbReference type="OrthoDB" id="2324346at2759"/>
<protein>
    <submittedName>
        <fullName evidence="7">Uncharacterized protein</fullName>
    </submittedName>
</protein>
<dbReference type="Pfam" id="PF00024">
    <property type="entry name" value="PAN_1"/>
    <property type="match status" value="1"/>
</dbReference>
<dbReference type="Pfam" id="PF03160">
    <property type="entry name" value="Calx-beta"/>
    <property type="match status" value="18"/>
</dbReference>
<dbReference type="Pfam" id="PF13385">
    <property type="entry name" value="Laminin_G_3"/>
    <property type="match status" value="1"/>
</dbReference>
<evidence type="ECO:0000313" key="7">
    <source>
        <dbReference type="EMBL" id="ESP05659.1"/>
    </source>
</evidence>
<dbReference type="GO" id="GO:0010855">
    <property type="term" value="F:adenylate cyclase inhibitor activity"/>
    <property type="evidence" value="ECO:0007669"/>
    <property type="project" value="TreeGrafter"/>
</dbReference>
<dbReference type="GO" id="GO:0005737">
    <property type="term" value="C:cytoplasm"/>
    <property type="evidence" value="ECO:0007669"/>
    <property type="project" value="TreeGrafter"/>
</dbReference>
<dbReference type="OMA" id="MEEFTIM"/>
<dbReference type="InterPro" id="IPR048287">
    <property type="entry name" value="TSPN-like_N"/>
</dbReference>
<dbReference type="InterPro" id="IPR001791">
    <property type="entry name" value="Laminin_G"/>
</dbReference>
<comment type="caution">
    <text evidence="4">Lacks conserved residue(s) required for the propagation of feature annotation.</text>
</comment>
<dbReference type="GO" id="GO:0001965">
    <property type="term" value="F:G-protein alpha-subunit binding"/>
    <property type="evidence" value="ECO:0007669"/>
    <property type="project" value="TreeGrafter"/>
</dbReference>
<dbReference type="Gene3D" id="2.60.40.2030">
    <property type="match status" value="19"/>
</dbReference>
<gene>
    <name evidence="7" type="ORF">LOTGIDRAFT_102713</name>
</gene>
<dbReference type="PANTHER" id="PTHR46682:SF1">
    <property type="entry name" value="ADHESION G-PROTEIN COUPLED RECEPTOR V1"/>
    <property type="match status" value="1"/>
</dbReference>
<evidence type="ECO:0000256" key="3">
    <source>
        <dbReference type="ARBA" id="ARBA00022837"/>
    </source>
</evidence>
<dbReference type="SMART" id="SM00237">
    <property type="entry name" value="Calx_beta"/>
    <property type="match status" value="11"/>
</dbReference>
<dbReference type="SUPFAM" id="SSF49899">
    <property type="entry name" value="Concanavalin A-like lectins/glucanases"/>
    <property type="match status" value="1"/>
</dbReference>
<reference evidence="7 8" key="1">
    <citation type="journal article" date="2013" name="Nature">
        <title>Insights into bilaterian evolution from three spiralian genomes.</title>
        <authorList>
            <person name="Simakov O."/>
            <person name="Marletaz F."/>
            <person name="Cho S.J."/>
            <person name="Edsinger-Gonzales E."/>
            <person name="Havlak P."/>
            <person name="Hellsten U."/>
            <person name="Kuo D.H."/>
            <person name="Larsson T."/>
            <person name="Lv J."/>
            <person name="Arendt D."/>
            <person name="Savage R."/>
            <person name="Osoegawa K."/>
            <person name="de Jong P."/>
            <person name="Grimwood J."/>
            <person name="Chapman J.A."/>
            <person name="Shapiro H."/>
            <person name="Aerts A."/>
            <person name="Otillar R.P."/>
            <person name="Terry A.Y."/>
            <person name="Boore J.L."/>
            <person name="Grigoriev I.V."/>
            <person name="Lindberg D.R."/>
            <person name="Seaver E.C."/>
            <person name="Weisblat D.A."/>
            <person name="Putnam N.H."/>
            <person name="Rokhsar D.S."/>
        </authorList>
    </citation>
    <scope>NUCLEOTIDE SEQUENCE [LARGE SCALE GENOMIC DNA]</scope>
</reference>
<proteinExistence type="predicted"/>
<evidence type="ECO:0000256" key="1">
    <source>
        <dbReference type="ARBA" id="ARBA00022729"/>
    </source>
</evidence>